<evidence type="ECO:0000259" key="1">
    <source>
        <dbReference type="Pfam" id="PF00534"/>
    </source>
</evidence>
<dbReference type="InterPro" id="IPR001296">
    <property type="entry name" value="Glyco_trans_1"/>
</dbReference>
<dbReference type="Pfam" id="PF00534">
    <property type="entry name" value="Glycos_transf_1"/>
    <property type="match status" value="1"/>
</dbReference>
<evidence type="ECO:0000313" key="3">
    <source>
        <dbReference type="EMBL" id="ERK38979.1"/>
    </source>
</evidence>
<reference evidence="3 4" key="1">
    <citation type="submission" date="2013-08" db="EMBL/GenBank/DDBJ databases">
        <authorList>
            <person name="Durkin A.S."/>
            <person name="Haft D.R."/>
            <person name="McCorrison J."/>
            <person name="Torralba M."/>
            <person name="Gillis M."/>
            <person name="Haft D.H."/>
            <person name="Methe B."/>
            <person name="Sutton G."/>
            <person name="Nelson K.E."/>
        </authorList>
    </citation>
    <scope>NUCLEOTIDE SEQUENCE [LARGE SCALE GENOMIC DNA]</scope>
    <source>
        <strain evidence="3 4">F0067</strain>
    </source>
</reference>
<organism evidence="3 4">
    <name type="scientific">Segatella baroniae F0067</name>
    <dbReference type="NCBI Taxonomy" id="1115809"/>
    <lineage>
        <taxon>Bacteria</taxon>
        <taxon>Pseudomonadati</taxon>
        <taxon>Bacteroidota</taxon>
        <taxon>Bacteroidia</taxon>
        <taxon>Bacteroidales</taxon>
        <taxon>Prevotellaceae</taxon>
        <taxon>Segatella</taxon>
    </lineage>
</organism>
<evidence type="ECO:0000259" key="2">
    <source>
        <dbReference type="Pfam" id="PF13439"/>
    </source>
</evidence>
<gene>
    <name evidence="3" type="ORF">HMPREF9135_0651</name>
</gene>
<dbReference type="Gene3D" id="3.40.50.2000">
    <property type="entry name" value="Glycogen Phosphorylase B"/>
    <property type="match status" value="2"/>
</dbReference>
<dbReference type="Proteomes" id="UP000016648">
    <property type="component" value="Unassembled WGS sequence"/>
</dbReference>
<dbReference type="PANTHER" id="PTHR45947:SF3">
    <property type="entry name" value="SULFOQUINOVOSYL TRANSFERASE SQD2"/>
    <property type="match status" value="1"/>
</dbReference>
<dbReference type="AlphaFoldDB" id="U2P5K2"/>
<dbReference type="EMBL" id="AWEY01000032">
    <property type="protein sequence ID" value="ERK38979.1"/>
    <property type="molecule type" value="Genomic_DNA"/>
</dbReference>
<protein>
    <submittedName>
        <fullName evidence="3">Glycosyltransferase, group 1 family protein</fullName>
        <ecNumber evidence="3">2.4.-.-</ecNumber>
    </submittedName>
</protein>
<dbReference type="PANTHER" id="PTHR45947">
    <property type="entry name" value="SULFOQUINOVOSYL TRANSFERASE SQD2"/>
    <property type="match status" value="1"/>
</dbReference>
<keyword evidence="3" id="KW-0328">Glycosyltransferase</keyword>
<keyword evidence="4" id="KW-1185">Reference proteome</keyword>
<dbReference type="InterPro" id="IPR050194">
    <property type="entry name" value="Glycosyltransferase_grp1"/>
</dbReference>
<dbReference type="SUPFAM" id="SSF53756">
    <property type="entry name" value="UDP-Glycosyltransferase/glycogen phosphorylase"/>
    <property type="match status" value="1"/>
</dbReference>
<dbReference type="Pfam" id="PF13439">
    <property type="entry name" value="Glyco_transf_4"/>
    <property type="match status" value="1"/>
</dbReference>
<accession>U2P5K2</accession>
<dbReference type="PATRIC" id="fig|1115809.3.peg.1653"/>
<comment type="caution">
    <text evidence="3">The sequence shown here is derived from an EMBL/GenBank/DDBJ whole genome shotgun (WGS) entry which is preliminary data.</text>
</comment>
<evidence type="ECO:0000313" key="4">
    <source>
        <dbReference type="Proteomes" id="UP000016648"/>
    </source>
</evidence>
<dbReference type="InterPro" id="IPR028098">
    <property type="entry name" value="Glyco_trans_4-like_N"/>
</dbReference>
<dbReference type="GO" id="GO:0016757">
    <property type="term" value="F:glycosyltransferase activity"/>
    <property type="evidence" value="ECO:0007669"/>
    <property type="project" value="UniProtKB-KW"/>
</dbReference>
<keyword evidence="3" id="KW-0808">Transferase</keyword>
<name>U2P5K2_9BACT</name>
<proteinExistence type="predicted"/>
<dbReference type="EC" id="2.4.-.-" evidence="3"/>
<dbReference type="RefSeq" id="WP_021590114.1">
    <property type="nucleotide sequence ID" value="NZ_AWEY01000032.1"/>
</dbReference>
<feature type="domain" description="Glycosyl transferase family 1" evidence="1">
    <location>
        <begin position="227"/>
        <end position="374"/>
    </location>
</feature>
<sequence length="409" mass="47406">MTKILQINITANWGSHGKIAEGIGLLAMQEGWESHIAYGRWMNPSASQLYHIGNNWDEAIHGLGTRILDNHGLMSKGATRKLIRYITQIHPDIIHLHNIHGYYLNYPILFRFLKESGIPVIWTLHDCWSYTGHCAHYMFTGCRKWEEHCHHCAWKSTYPCSIMANQSYKNFEQKRLSFLSLDNLTLVPVSKWLENDLKCSFFKDNSIVQLYNGIDCQMFKPTKHSIIKQRYHIPQENKIVIGVASNWYRKGLPDFLKLRTILPDDYSIILVGLNKKDIKNLPKNIIGLQRTQNQEELVELYSAANVYFNPTWEDNFPTTNLEAMACGIPVVTYRTGGSPESIDSETGFVVDQGNVDAASKRISEICANGRERYRKTCRERIITLFEHKTRFADYMTLYKNILKQRKPQR</sequence>
<feature type="domain" description="Glycosyltransferase subfamily 4-like N-terminal" evidence="2">
    <location>
        <begin position="65"/>
        <end position="216"/>
    </location>
</feature>